<organism evidence="2">
    <name type="scientific">Anguilla anguilla</name>
    <name type="common">European freshwater eel</name>
    <name type="synonym">Muraena anguilla</name>
    <dbReference type="NCBI Taxonomy" id="7936"/>
    <lineage>
        <taxon>Eukaryota</taxon>
        <taxon>Metazoa</taxon>
        <taxon>Chordata</taxon>
        <taxon>Craniata</taxon>
        <taxon>Vertebrata</taxon>
        <taxon>Euteleostomi</taxon>
        <taxon>Actinopterygii</taxon>
        <taxon>Neopterygii</taxon>
        <taxon>Teleostei</taxon>
        <taxon>Anguilliformes</taxon>
        <taxon>Anguillidae</taxon>
        <taxon>Anguilla</taxon>
    </lineage>
</organism>
<reference evidence="2" key="1">
    <citation type="submission" date="2014-11" db="EMBL/GenBank/DDBJ databases">
        <authorList>
            <person name="Amaro Gonzalez C."/>
        </authorList>
    </citation>
    <scope>NUCLEOTIDE SEQUENCE</scope>
</reference>
<proteinExistence type="predicted"/>
<dbReference type="AlphaFoldDB" id="A0A0E9Y1I9"/>
<name>A0A0E9Y1I9_ANGAN</name>
<accession>A0A0E9Y1I9</accession>
<reference evidence="2" key="2">
    <citation type="journal article" date="2015" name="Fish Shellfish Immunol.">
        <title>Early steps in the European eel (Anguilla anguilla)-Vibrio vulnificus interaction in the gills: Role of the RtxA13 toxin.</title>
        <authorList>
            <person name="Callol A."/>
            <person name="Pajuelo D."/>
            <person name="Ebbesson L."/>
            <person name="Teles M."/>
            <person name="MacKenzie S."/>
            <person name="Amaro C."/>
        </authorList>
    </citation>
    <scope>NUCLEOTIDE SEQUENCE</scope>
</reference>
<protein>
    <submittedName>
        <fullName evidence="2">Uncharacterized protein</fullName>
    </submittedName>
</protein>
<evidence type="ECO:0000256" key="1">
    <source>
        <dbReference type="SAM" id="MobiDB-lite"/>
    </source>
</evidence>
<dbReference type="EMBL" id="GBXM01000587">
    <property type="protein sequence ID" value="JAI07991.1"/>
    <property type="molecule type" value="Transcribed_RNA"/>
</dbReference>
<sequence>MRKRGRSGAECRRSGSGAHLERGSAGCHFLGSSRPPGAQDCTLH</sequence>
<feature type="region of interest" description="Disordered" evidence="1">
    <location>
        <begin position="1"/>
        <end position="44"/>
    </location>
</feature>
<evidence type="ECO:0000313" key="2">
    <source>
        <dbReference type="EMBL" id="JAI07991.1"/>
    </source>
</evidence>